<proteinExistence type="inferred from homology"/>
<dbReference type="EMBL" id="QFOZ01000010">
    <property type="protein sequence ID" value="PZP88550.1"/>
    <property type="molecule type" value="Genomic_DNA"/>
</dbReference>
<feature type="transmembrane region" description="Helical" evidence="8">
    <location>
        <begin position="63"/>
        <end position="85"/>
    </location>
</feature>
<keyword evidence="5 8" id="KW-1133">Transmembrane helix</keyword>
<dbReference type="PANTHER" id="PTHR30460:SF0">
    <property type="entry name" value="MODERATE CONDUCTANCE MECHANOSENSITIVE CHANNEL YBIO"/>
    <property type="match status" value="1"/>
</dbReference>
<evidence type="ECO:0000256" key="1">
    <source>
        <dbReference type="ARBA" id="ARBA00004651"/>
    </source>
</evidence>
<dbReference type="Gene3D" id="3.30.70.100">
    <property type="match status" value="1"/>
</dbReference>
<accession>A0A2W5IA04</accession>
<feature type="domain" description="Mechanosensitive ion channel transmembrane helices 2/3" evidence="10">
    <location>
        <begin position="75"/>
        <end position="114"/>
    </location>
</feature>
<dbReference type="SUPFAM" id="SSF82861">
    <property type="entry name" value="Mechanosensitive channel protein MscS (YggB), transmembrane region"/>
    <property type="match status" value="1"/>
</dbReference>
<dbReference type="InterPro" id="IPR006685">
    <property type="entry name" value="MscS_channel_2nd"/>
</dbReference>
<dbReference type="InterPro" id="IPR023408">
    <property type="entry name" value="MscS_beta-dom_sf"/>
</dbReference>
<evidence type="ECO:0000259" key="9">
    <source>
        <dbReference type="Pfam" id="PF00924"/>
    </source>
</evidence>
<feature type="transmembrane region" description="Helical" evidence="8">
    <location>
        <begin position="20"/>
        <end position="42"/>
    </location>
</feature>
<dbReference type="Pfam" id="PF00924">
    <property type="entry name" value="MS_channel_2nd"/>
    <property type="match status" value="1"/>
</dbReference>
<dbReference type="SUPFAM" id="SSF50182">
    <property type="entry name" value="Sm-like ribonucleoproteins"/>
    <property type="match status" value="1"/>
</dbReference>
<evidence type="ECO:0000256" key="4">
    <source>
        <dbReference type="ARBA" id="ARBA00022692"/>
    </source>
</evidence>
<comment type="caution">
    <text evidence="11">The sequence shown here is derived from an EMBL/GenBank/DDBJ whole genome shotgun (WGS) entry which is preliminary data.</text>
</comment>
<evidence type="ECO:0000256" key="8">
    <source>
        <dbReference type="SAM" id="Phobius"/>
    </source>
</evidence>
<evidence type="ECO:0000256" key="2">
    <source>
        <dbReference type="ARBA" id="ARBA00008017"/>
    </source>
</evidence>
<dbReference type="Pfam" id="PF21088">
    <property type="entry name" value="MS_channel_1st"/>
    <property type="match status" value="1"/>
</dbReference>
<evidence type="ECO:0000313" key="11">
    <source>
        <dbReference type="EMBL" id="PZP88550.1"/>
    </source>
</evidence>
<evidence type="ECO:0000313" key="12">
    <source>
        <dbReference type="Proteomes" id="UP000248606"/>
    </source>
</evidence>
<evidence type="ECO:0000256" key="5">
    <source>
        <dbReference type="ARBA" id="ARBA00022989"/>
    </source>
</evidence>
<dbReference type="RefSeq" id="WP_290598782.1">
    <property type="nucleotide sequence ID" value="NZ_CAKZIO010000002.1"/>
</dbReference>
<evidence type="ECO:0000259" key="10">
    <source>
        <dbReference type="Pfam" id="PF21088"/>
    </source>
</evidence>
<dbReference type="GO" id="GO:0008381">
    <property type="term" value="F:mechanosensitive monoatomic ion channel activity"/>
    <property type="evidence" value="ECO:0007669"/>
    <property type="project" value="InterPro"/>
</dbReference>
<dbReference type="InterPro" id="IPR011014">
    <property type="entry name" value="MscS_channel_TM-2"/>
</dbReference>
<dbReference type="Proteomes" id="UP000248606">
    <property type="component" value="Unassembled WGS sequence"/>
</dbReference>
<feature type="domain" description="Mechanosensitive ion channel MscS" evidence="9">
    <location>
        <begin position="116"/>
        <end position="183"/>
    </location>
</feature>
<keyword evidence="3" id="KW-1003">Cell membrane</keyword>
<dbReference type="AlphaFoldDB" id="A0A2W5IA04"/>
<sequence>MSKSWWVSVVTWLGTQGLQILLIIIGSILLARLAGFVSHRVTRSIARGEKDRDSLVQSETAKHRYAVAQVITYVVVALIVVVAAVGVVDRLGVSLTSLVAPATVLGAALGFGAQRVVQDFLAGFFVVTERHYGYGDVVTIWISGCIEPAEGTVEDVTLRITRVRTADGEVVTVPNGQIIKTINRSKDWARAVVDVPVRNQFISEATQQLHDLCDDIIKEQHFRDLLLDKPTVIGVEEIGSEETVLRIVARSLPGKQFEVSRELRARVARRLADLGVDSTKVHAVDSIGDTGTSVSENSEDATASAGVGEEDD</sequence>
<name>A0A2W5IA04_9ACTN</name>
<feature type="region of interest" description="Disordered" evidence="7">
    <location>
        <begin position="286"/>
        <end position="312"/>
    </location>
</feature>
<feature type="transmembrane region" description="Helical" evidence="8">
    <location>
        <begin position="91"/>
        <end position="111"/>
    </location>
</feature>
<dbReference type="GO" id="GO:0005886">
    <property type="term" value="C:plasma membrane"/>
    <property type="evidence" value="ECO:0007669"/>
    <property type="project" value="UniProtKB-SubCell"/>
</dbReference>
<dbReference type="PANTHER" id="PTHR30460">
    <property type="entry name" value="MODERATE CONDUCTANCE MECHANOSENSITIVE CHANNEL YBIO"/>
    <property type="match status" value="1"/>
</dbReference>
<evidence type="ECO:0000256" key="7">
    <source>
        <dbReference type="SAM" id="MobiDB-lite"/>
    </source>
</evidence>
<keyword evidence="6 8" id="KW-0472">Membrane</keyword>
<organism evidence="11 12">
    <name type="scientific">Lawsonella clevelandensis</name>
    <dbReference type="NCBI Taxonomy" id="1528099"/>
    <lineage>
        <taxon>Bacteria</taxon>
        <taxon>Bacillati</taxon>
        <taxon>Actinomycetota</taxon>
        <taxon>Actinomycetes</taxon>
        <taxon>Mycobacteriales</taxon>
        <taxon>Lawsonellaceae</taxon>
        <taxon>Lawsonella</taxon>
    </lineage>
</organism>
<dbReference type="InterPro" id="IPR045276">
    <property type="entry name" value="YbiO_bact"/>
</dbReference>
<dbReference type="InterPro" id="IPR010920">
    <property type="entry name" value="LSM_dom_sf"/>
</dbReference>
<dbReference type="Gene3D" id="2.30.30.60">
    <property type="match status" value="1"/>
</dbReference>
<protein>
    <submittedName>
        <fullName evidence="11">Mechanosensitive ion channel protein MscS</fullName>
    </submittedName>
</protein>
<dbReference type="InterPro" id="IPR049142">
    <property type="entry name" value="MS_channel_1st"/>
</dbReference>
<keyword evidence="4 8" id="KW-0812">Transmembrane</keyword>
<comment type="subcellular location">
    <subcellularLocation>
        <location evidence="1">Cell membrane</location>
        <topology evidence="1">Multi-pass membrane protein</topology>
    </subcellularLocation>
</comment>
<evidence type="ECO:0000256" key="6">
    <source>
        <dbReference type="ARBA" id="ARBA00023136"/>
    </source>
</evidence>
<evidence type="ECO:0000256" key="3">
    <source>
        <dbReference type="ARBA" id="ARBA00022475"/>
    </source>
</evidence>
<comment type="similarity">
    <text evidence="2">Belongs to the MscS (TC 1.A.23) family.</text>
</comment>
<dbReference type="Gene3D" id="1.10.287.1260">
    <property type="match status" value="1"/>
</dbReference>
<gene>
    <name evidence="11" type="ORF">DI579_05890</name>
</gene>
<reference evidence="11 12" key="1">
    <citation type="submission" date="2017-08" db="EMBL/GenBank/DDBJ databases">
        <title>Infants hospitalized years apart are colonized by the same room-sourced microbial strains.</title>
        <authorList>
            <person name="Brooks B."/>
            <person name="Olm M.R."/>
            <person name="Firek B.A."/>
            <person name="Baker R."/>
            <person name="Thomas B.C."/>
            <person name="Morowitz M.J."/>
            <person name="Banfield J.F."/>
        </authorList>
    </citation>
    <scope>NUCLEOTIDE SEQUENCE [LARGE SCALE GENOMIC DNA]</scope>
    <source>
        <strain evidence="11">S2_006_000_R1_57</strain>
    </source>
</reference>